<protein>
    <submittedName>
        <fullName evidence="12">Mechanosensitive ion channel</fullName>
    </submittedName>
</protein>
<dbReference type="SUPFAM" id="SSF50182">
    <property type="entry name" value="Sm-like ribonucleoproteins"/>
    <property type="match status" value="1"/>
</dbReference>
<dbReference type="InterPro" id="IPR023408">
    <property type="entry name" value="MscS_beta-dom_sf"/>
</dbReference>
<evidence type="ECO:0000256" key="3">
    <source>
        <dbReference type="ARBA" id="ARBA00022475"/>
    </source>
</evidence>
<dbReference type="InterPro" id="IPR049278">
    <property type="entry name" value="MS_channel_C"/>
</dbReference>
<comment type="similarity">
    <text evidence="2">Belongs to the MscS (TC 1.A.23) family.</text>
</comment>
<keyword evidence="13" id="KW-1185">Reference proteome</keyword>
<keyword evidence="6 8" id="KW-0472">Membrane</keyword>
<dbReference type="PANTHER" id="PTHR30460:SF0">
    <property type="entry name" value="MODERATE CONDUCTANCE MECHANOSENSITIVE CHANNEL YBIO"/>
    <property type="match status" value="1"/>
</dbReference>
<dbReference type="SUPFAM" id="SSF82689">
    <property type="entry name" value="Mechanosensitive channel protein MscS (YggB), C-terminal domain"/>
    <property type="match status" value="1"/>
</dbReference>
<feature type="transmembrane region" description="Helical" evidence="8">
    <location>
        <begin position="222"/>
        <end position="241"/>
    </location>
</feature>
<evidence type="ECO:0000256" key="6">
    <source>
        <dbReference type="ARBA" id="ARBA00023136"/>
    </source>
</evidence>
<gene>
    <name evidence="12" type="ORF">K1718_11945</name>
</gene>
<feature type="transmembrane region" description="Helical" evidence="8">
    <location>
        <begin position="539"/>
        <end position="558"/>
    </location>
</feature>
<dbReference type="InterPro" id="IPR045276">
    <property type="entry name" value="YbiO_bact"/>
</dbReference>
<dbReference type="EMBL" id="CP120863">
    <property type="protein sequence ID" value="WFE92041.1"/>
    <property type="molecule type" value="Genomic_DNA"/>
</dbReference>
<feature type="region of interest" description="Disordered" evidence="7">
    <location>
        <begin position="58"/>
        <end position="87"/>
    </location>
</feature>
<dbReference type="Pfam" id="PF21088">
    <property type="entry name" value="MS_channel_1st"/>
    <property type="match status" value="1"/>
</dbReference>
<dbReference type="SUPFAM" id="SSF82861">
    <property type="entry name" value="Mechanosensitive channel protein MscS (YggB), transmembrane region"/>
    <property type="match status" value="1"/>
</dbReference>
<feature type="compositionally biased region" description="Acidic residues" evidence="7">
    <location>
        <begin position="62"/>
        <end position="71"/>
    </location>
</feature>
<evidence type="ECO:0000256" key="1">
    <source>
        <dbReference type="ARBA" id="ARBA00004651"/>
    </source>
</evidence>
<feature type="transmembrane region" description="Helical" evidence="8">
    <location>
        <begin position="183"/>
        <end position="210"/>
    </location>
</feature>
<feature type="transmembrane region" description="Helical" evidence="8">
    <location>
        <begin position="137"/>
        <end position="162"/>
    </location>
</feature>
<dbReference type="InterPro" id="IPR011014">
    <property type="entry name" value="MscS_channel_TM-2"/>
</dbReference>
<evidence type="ECO:0000256" key="8">
    <source>
        <dbReference type="SAM" id="Phobius"/>
    </source>
</evidence>
<evidence type="ECO:0000256" key="7">
    <source>
        <dbReference type="SAM" id="MobiDB-lite"/>
    </source>
</evidence>
<dbReference type="Pfam" id="PF00924">
    <property type="entry name" value="MS_channel_2nd"/>
    <property type="match status" value="1"/>
</dbReference>
<keyword evidence="3" id="KW-1003">Cell membrane</keyword>
<evidence type="ECO:0000313" key="12">
    <source>
        <dbReference type="EMBL" id="WFE92041.1"/>
    </source>
</evidence>
<dbReference type="InterPro" id="IPR049142">
    <property type="entry name" value="MS_channel_1st"/>
</dbReference>
<feature type="transmembrane region" description="Helical" evidence="8">
    <location>
        <begin position="262"/>
        <end position="283"/>
    </location>
</feature>
<feature type="domain" description="Mechanosensitive ion channel transmembrane helices 2/3" evidence="11">
    <location>
        <begin position="543"/>
        <end position="583"/>
    </location>
</feature>
<dbReference type="Proteomes" id="UP001209803">
    <property type="component" value="Chromosome"/>
</dbReference>
<comment type="subcellular location">
    <subcellularLocation>
        <location evidence="1">Cell membrane</location>
        <topology evidence="1">Multi-pass membrane protein</topology>
    </subcellularLocation>
</comment>
<dbReference type="InterPro" id="IPR011066">
    <property type="entry name" value="MscS_channel_C_sf"/>
</dbReference>
<dbReference type="InterPro" id="IPR010920">
    <property type="entry name" value="LSM_dom_sf"/>
</dbReference>
<dbReference type="Gene3D" id="1.10.287.1260">
    <property type="match status" value="1"/>
</dbReference>
<dbReference type="Gene3D" id="3.30.70.100">
    <property type="match status" value="1"/>
</dbReference>
<name>A0ABY8F9M9_9HYPH</name>
<evidence type="ECO:0000256" key="4">
    <source>
        <dbReference type="ARBA" id="ARBA00022692"/>
    </source>
</evidence>
<proteinExistence type="inferred from homology"/>
<reference evidence="12 13" key="1">
    <citation type="submission" date="2023-03" db="EMBL/GenBank/DDBJ databases">
        <title>Roseibium porphyridii sp. nov. and Roseibium rhodosorbium sp. nov. isolated from marine algae, Porphyridium cruentum and Rhodosorus marinus, respectively.</title>
        <authorList>
            <person name="Lee M.W."/>
            <person name="Choi B.J."/>
            <person name="Lee J.K."/>
            <person name="Choi D.G."/>
            <person name="Baek J.H."/>
            <person name="Bayburt H."/>
            <person name="Kim J.M."/>
            <person name="Han D.M."/>
            <person name="Kim K.H."/>
            <person name="Jeon C.O."/>
        </authorList>
    </citation>
    <scope>NUCLEOTIDE SEQUENCE [LARGE SCALE GENOMIC DNA]</scope>
    <source>
        <strain evidence="12 13">KMA01</strain>
    </source>
</reference>
<feature type="transmembrane region" description="Helical" evidence="8">
    <location>
        <begin position="341"/>
        <end position="362"/>
    </location>
</feature>
<evidence type="ECO:0000256" key="5">
    <source>
        <dbReference type="ARBA" id="ARBA00022989"/>
    </source>
</evidence>
<evidence type="ECO:0000259" key="11">
    <source>
        <dbReference type="Pfam" id="PF21088"/>
    </source>
</evidence>
<evidence type="ECO:0000259" key="9">
    <source>
        <dbReference type="Pfam" id="PF00924"/>
    </source>
</evidence>
<keyword evidence="5 8" id="KW-1133">Transmembrane helix</keyword>
<organism evidence="12 13">
    <name type="scientific">Roseibium porphyridii</name>
    <dbReference type="NCBI Taxonomy" id="2866279"/>
    <lineage>
        <taxon>Bacteria</taxon>
        <taxon>Pseudomonadati</taxon>
        <taxon>Pseudomonadota</taxon>
        <taxon>Alphaproteobacteria</taxon>
        <taxon>Hyphomicrobiales</taxon>
        <taxon>Stappiaceae</taxon>
        <taxon>Roseibium</taxon>
    </lineage>
</organism>
<dbReference type="InterPro" id="IPR006685">
    <property type="entry name" value="MscS_channel_2nd"/>
</dbReference>
<sequence>MRSFSHPSFQFNLKRHPLTLAVFVLAAILTMGFAGSLGVSASHAQGITGVISSMSASKDADTAETSEDGTEATDAAAAREAAEHSEGEGVLANIDEFADEAVAARDVFKTILGEIPVIHQTMLATLRAEGEGQGLSWIPVALIDIVIAVVLGQAASFLLARWGRRQFAGMYRADVYSRSDKIIYLYLRAILMIVGVVLFFAVAAMVFLAIGSGLESANETAMVAFGVISVFMALKIIWLNLLVPDAASHRLLALSDKEAGGLYRLLLIGSGVSLTAVAFCLWMERLGLNEDAHKIALIGASALSMIILIGIALVYRKVIGRLIRGEDESTTSLWRRVLGNVWHYVAIFYFIVAWAISAVRILLDLPDATGLVGAPLQVLLLAAIAFGILILIIDRLLLPRLDTADAQAKIAEDIKRAEESEGTEDDPESALAQARAEAAEREALRTPFRNLFDRGAAILVLFGSLDLLANMWGVPLAGSGSLIGSFVEVLLVMFLGYMAYEAVKIVIDRQIAKESPADKDEEAEVGGAGESRIATLLPIFRNFLLITIVVIAAMVVLAELGVNIAPLFAGAGVVGLAIGFGAQTLIRDIFSGAFYLIDDAFRKGEYIDIGSAKGVVEKISIRSMQLRHHRGALTTVPFGEIQQVENFSRDWAVMKLAFRVTYDTDVDKMRKIIKNFGKELLDDEYYGPMFLAPLKSQGILSMEDSAMIARVKFTTKPGKQFELRKVVYAGLRDLFEQNGIKFAHRQVTVRVAGSGEEENGQISPETAKAAAQAALAGGAAHTTFDDLVAGEDGQGAEDQL</sequence>
<feature type="domain" description="Mechanosensitive ion channel MscS" evidence="9">
    <location>
        <begin position="584"/>
        <end position="649"/>
    </location>
</feature>
<feature type="transmembrane region" description="Helical" evidence="8">
    <location>
        <begin position="480"/>
        <end position="500"/>
    </location>
</feature>
<feature type="transmembrane region" description="Helical" evidence="8">
    <location>
        <begin position="374"/>
        <end position="393"/>
    </location>
</feature>
<feature type="transmembrane region" description="Helical" evidence="8">
    <location>
        <begin position="564"/>
        <end position="586"/>
    </location>
</feature>
<feature type="domain" description="Mechanosensitive ion channel MscS C-terminal" evidence="10">
    <location>
        <begin position="656"/>
        <end position="742"/>
    </location>
</feature>
<dbReference type="Pfam" id="PF21082">
    <property type="entry name" value="MS_channel_3rd"/>
    <property type="match status" value="1"/>
</dbReference>
<dbReference type="RefSeq" id="WP_265684557.1">
    <property type="nucleotide sequence ID" value="NZ_CP120863.1"/>
</dbReference>
<keyword evidence="4 8" id="KW-0812">Transmembrane</keyword>
<evidence type="ECO:0000259" key="10">
    <source>
        <dbReference type="Pfam" id="PF21082"/>
    </source>
</evidence>
<feature type="transmembrane region" description="Helical" evidence="8">
    <location>
        <begin position="295"/>
        <end position="315"/>
    </location>
</feature>
<dbReference type="PANTHER" id="PTHR30460">
    <property type="entry name" value="MODERATE CONDUCTANCE MECHANOSENSITIVE CHANNEL YBIO"/>
    <property type="match status" value="1"/>
</dbReference>
<evidence type="ECO:0000313" key="13">
    <source>
        <dbReference type="Proteomes" id="UP001209803"/>
    </source>
</evidence>
<accession>A0ABY8F9M9</accession>
<evidence type="ECO:0000256" key="2">
    <source>
        <dbReference type="ARBA" id="ARBA00008017"/>
    </source>
</evidence>
<feature type="transmembrane region" description="Helical" evidence="8">
    <location>
        <begin position="455"/>
        <end position="474"/>
    </location>
</feature>
<dbReference type="Gene3D" id="2.30.30.60">
    <property type="match status" value="1"/>
</dbReference>